<dbReference type="InterPro" id="IPR052929">
    <property type="entry name" value="RNase_H-like_EbsB-rel"/>
</dbReference>
<dbReference type="PANTHER" id="PTHR47074:SF48">
    <property type="entry name" value="POLYNUCLEOTIDYL TRANSFERASE, RIBONUCLEASE H-LIKE SUPERFAMILY PROTEIN"/>
    <property type="match status" value="1"/>
</dbReference>
<gene>
    <name evidence="1" type="ORF">Ddye_013039</name>
</gene>
<dbReference type="EMBL" id="JANJYI010000004">
    <property type="protein sequence ID" value="KAK2653183.1"/>
    <property type="molecule type" value="Genomic_DNA"/>
</dbReference>
<sequence length="199" mass="22207">MGIFCVTIWKVWCIRNEWVHKGKKGEVCEAVWWSRNYVDGLHRASCKLSPVSREKGGDRWRPPEQGKLKINCGAFLDRSRRRIGVGSIIRDASGRVMACSSQSCDANFDMVDVVGTDSEKVIQHIVKGGHENSRHGSILDSIAALTQDLCNVVYKCVSKVANRVACDLANEAMGTLENGFWMEEAPNCISFLVLDEQMN</sequence>
<protein>
    <recommendedName>
        <fullName evidence="3">RNase H type-1 domain-containing protein</fullName>
    </recommendedName>
</protein>
<keyword evidence="2" id="KW-1185">Reference proteome</keyword>
<evidence type="ECO:0008006" key="3">
    <source>
        <dbReference type="Google" id="ProtNLM"/>
    </source>
</evidence>
<proteinExistence type="predicted"/>
<evidence type="ECO:0000313" key="1">
    <source>
        <dbReference type="EMBL" id="KAK2653183.1"/>
    </source>
</evidence>
<dbReference type="AlphaFoldDB" id="A0AAD9X5U5"/>
<name>A0AAD9X5U5_9ROSI</name>
<comment type="caution">
    <text evidence="1">The sequence shown here is derived from an EMBL/GenBank/DDBJ whole genome shotgun (WGS) entry which is preliminary data.</text>
</comment>
<reference evidence="1" key="1">
    <citation type="journal article" date="2023" name="Plant J.">
        <title>Genome sequences and population genomics provide insights into the demographic history, inbreeding, and mutation load of two 'living fossil' tree species of Dipteronia.</title>
        <authorList>
            <person name="Feng Y."/>
            <person name="Comes H.P."/>
            <person name="Chen J."/>
            <person name="Zhu S."/>
            <person name="Lu R."/>
            <person name="Zhang X."/>
            <person name="Li P."/>
            <person name="Qiu J."/>
            <person name="Olsen K.M."/>
            <person name="Qiu Y."/>
        </authorList>
    </citation>
    <scope>NUCLEOTIDE SEQUENCE</scope>
    <source>
        <strain evidence="1">KIB01</strain>
    </source>
</reference>
<dbReference type="Proteomes" id="UP001280121">
    <property type="component" value="Unassembled WGS sequence"/>
</dbReference>
<dbReference type="PANTHER" id="PTHR47074">
    <property type="entry name" value="BNAC02G40300D PROTEIN"/>
    <property type="match status" value="1"/>
</dbReference>
<accession>A0AAD9X5U5</accession>
<evidence type="ECO:0000313" key="2">
    <source>
        <dbReference type="Proteomes" id="UP001280121"/>
    </source>
</evidence>
<organism evidence="1 2">
    <name type="scientific">Dipteronia dyeriana</name>
    <dbReference type="NCBI Taxonomy" id="168575"/>
    <lineage>
        <taxon>Eukaryota</taxon>
        <taxon>Viridiplantae</taxon>
        <taxon>Streptophyta</taxon>
        <taxon>Embryophyta</taxon>
        <taxon>Tracheophyta</taxon>
        <taxon>Spermatophyta</taxon>
        <taxon>Magnoliopsida</taxon>
        <taxon>eudicotyledons</taxon>
        <taxon>Gunneridae</taxon>
        <taxon>Pentapetalae</taxon>
        <taxon>rosids</taxon>
        <taxon>malvids</taxon>
        <taxon>Sapindales</taxon>
        <taxon>Sapindaceae</taxon>
        <taxon>Hippocastanoideae</taxon>
        <taxon>Acereae</taxon>
        <taxon>Dipteronia</taxon>
    </lineage>
</organism>